<gene>
    <name evidence="2" type="ORF">GMARGA_LOCUS2488</name>
</gene>
<dbReference type="Pfam" id="PF03184">
    <property type="entry name" value="DDE_1"/>
    <property type="match status" value="1"/>
</dbReference>
<evidence type="ECO:0000313" key="2">
    <source>
        <dbReference type="EMBL" id="CAG8507032.1"/>
    </source>
</evidence>
<dbReference type="InterPro" id="IPR050863">
    <property type="entry name" value="CenT-Element_Derived"/>
</dbReference>
<protein>
    <submittedName>
        <fullName evidence="2">9105_t:CDS:1</fullName>
    </submittedName>
</protein>
<evidence type="ECO:0000313" key="3">
    <source>
        <dbReference type="Proteomes" id="UP000789901"/>
    </source>
</evidence>
<dbReference type="EMBL" id="CAJVQB010000780">
    <property type="protein sequence ID" value="CAG8507032.1"/>
    <property type="molecule type" value="Genomic_DNA"/>
</dbReference>
<dbReference type="Gene3D" id="1.10.10.60">
    <property type="entry name" value="Homeodomain-like"/>
    <property type="match status" value="2"/>
</dbReference>
<comment type="caution">
    <text evidence="2">The sequence shown here is derived from an EMBL/GenBank/DDBJ whole genome shotgun (WGS) entry which is preliminary data.</text>
</comment>
<name>A0ABM8W2D3_GIGMA</name>
<sequence>MKKKENPNLRDEDIAAEFECDRSTVSKILKQKQWSEIREVSKDANALKMATLGIWISTAEQKQLTLTGEVIRQKALEFATLLGVLEDEFKASEDGTEKMRPLVINKSNMPFAFRHEGITSHSQLPVDYYNNEKAWMHQDIFKKFLNNLQTIFRIQERKILLFIDNAISYNINNYEDYPNIHLHFLPPNTTAHLQPMDAGIINAFKVHYKQLYIRQVIHDFDRGIEEPSKIDILQAIRLVKTAWDGISAETIKNCWRHTRILLLEHLVRIFPEMEPAFDEDLETQIIQIPEFIDTEEALDDERIIEFVKNPVVNDNEPNDFVDKEPKITFTKAKKSLNQLLSFTCQQSFMTNSFIKENDEAFFHDFLS</sequence>
<feature type="domain" description="DDE-1" evidence="1">
    <location>
        <begin position="91"/>
        <end position="255"/>
    </location>
</feature>
<accession>A0ABM8W2D3</accession>
<organism evidence="2 3">
    <name type="scientific">Gigaspora margarita</name>
    <dbReference type="NCBI Taxonomy" id="4874"/>
    <lineage>
        <taxon>Eukaryota</taxon>
        <taxon>Fungi</taxon>
        <taxon>Fungi incertae sedis</taxon>
        <taxon>Mucoromycota</taxon>
        <taxon>Glomeromycotina</taxon>
        <taxon>Glomeromycetes</taxon>
        <taxon>Diversisporales</taxon>
        <taxon>Gigasporaceae</taxon>
        <taxon>Gigaspora</taxon>
    </lineage>
</organism>
<reference evidence="2 3" key="1">
    <citation type="submission" date="2021-06" db="EMBL/GenBank/DDBJ databases">
        <authorList>
            <person name="Kallberg Y."/>
            <person name="Tangrot J."/>
            <person name="Rosling A."/>
        </authorList>
    </citation>
    <scope>NUCLEOTIDE SEQUENCE [LARGE SCALE GENOMIC DNA]</scope>
    <source>
        <strain evidence="2 3">120-4 pot B 10/14</strain>
    </source>
</reference>
<keyword evidence="3" id="KW-1185">Reference proteome</keyword>
<dbReference type="Proteomes" id="UP000789901">
    <property type="component" value="Unassembled WGS sequence"/>
</dbReference>
<evidence type="ECO:0000259" key="1">
    <source>
        <dbReference type="Pfam" id="PF03184"/>
    </source>
</evidence>
<dbReference type="PANTHER" id="PTHR19303">
    <property type="entry name" value="TRANSPOSON"/>
    <property type="match status" value="1"/>
</dbReference>
<dbReference type="PANTHER" id="PTHR19303:SF73">
    <property type="entry name" value="PROTEIN PDC2"/>
    <property type="match status" value="1"/>
</dbReference>
<dbReference type="InterPro" id="IPR004875">
    <property type="entry name" value="DDE_SF_endonuclease_dom"/>
</dbReference>
<proteinExistence type="predicted"/>